<protein>
    <submittedName>
        <fullName evidence="2">Base plate wedge subunit</fullName>
    </submittedName>
</protein>
<name>A0A1Z1LW39_9CAUD</name>
<proteinExistence type="predicted"/>
<dbReference type="Gene3D" id="3.10.450.40">
    <property type="match status" value="1"/>
</dbReference>
<feature type="domain" description="IraD/Gp25-like" evidence="1">
    <location>
        <begin position="39"/>
        <end position="123"/>
    </location>
</feature>
<dbReference type="Proteomes" id="UP000225351">
    <property type="component" value="Segment"/>
</dbReference>
<evidence type="ECO:0000313" key="2">
    <source>
        <dbReference type="EMBL" id="ARW56883.1"/>
    </source>
</evidence>
<keyword evidence="3" id="KW-1185">Reference proteome</keyword>
<evidence type="ECO:0000313" key="3">
    <source>
        <dbReference type="Proteomes" id="UP000225351"/>
    </source>
</evidence>
<accession>A0A1Z1LW39</accession>
<dbReference type="KEGG" id="vg:65107741"/>
<evidence type="ECO:0000259" key="1">
    <source>
        <dbReference type="Pfam" id="PF04965"/>
    </source>
</evidence>
<reference evidence="2 3" key="1">
    <citation type="submission" date="2017-04" db="EMBL/GenBank/DDBJ databases">
        <title>Isolation and Genetic Analysis of a Novel Cyanophage S-H35 from the Bohai Sea.</title>
        <authorList>
            <person name="Xu X."/>
        </authorList>
    </citation>
    <scope>NUCLEOTIDE SEQUENCE [LARGE SCALE GENOMIC DNA]</scope>
</reference>
<dbReference type="InterPro" id="IPR007048">
    <property type="entry name" value="IraD/Gp25-like"/>
</dbReference>
<dbReference type="GeneID" id="65107741"/>
<dbReference type="EMBL" id="KY945241">
    <property type="protein sequence ID" value="ARW56883.1"/>
    <property type="molecule type" value="Genomic_RNA"/>
</dbReference>
<dbReference type="SUPFAM" id="SSF160719">
    <property type="entry name" value="gpW/gp25-like"/>
    <property type="match status" value="1"/>
</dbReference>
<dbReference type="RefSeq" id="YP_010090269.1">
    <property type="nucleotide sequence ID" value="NC_055719.1"/>
</dbReference>
<sequence length="138" mass="15612">MALKDITGKDFKKSRSFRDISTNLVRNPFTSDVAVVNNADAIKQAVKNLILTAPGEKLFNPKFGSRVSQLLFEPLDPFLVDTLQTEILNTIKNNERRVVVTNLECTLNYDENSIEVTLEYQIIGLPITQTVQFVLERP</sequence>
<organism evidence="2 3">
    <name type="scientific">Synechococcus phage S-H35</name>
    <dbReference type="NCBI Taxonomy" id="1983572"/>
    <lineage>
        <taxon>Viruses</taxon>
        <taxon>Duplodnaviria</taxon>
        <taxon>Heunggongvirae</taxon>
        <taxon>Uroviricota</taxon>
        <taxon>Caudoviricetes</taxon>
        <taxon>Pantevenvirales</taxon>
        <taxon>Kyanoviridae</taxon>
        <taxon>Shandvirus</taxon>
        <taxon>Shandvirus sh35</taxon>
    </lineage>
</organism>
<dbReference type="Pfam" id="PF04965">
    <property type="entry name" value="GPW_gp25"/>
    <property type="match status" value="1"/>
</dbReference>